<accession>A0A2A2SB23</accession>
<name>A0A2A2SB23_9SPHN</name>
<evidence type="ECO:0000313" key="1">
    <source>
        <dbReference type="EMBL" id="PAX06382.1"/>
    </source>
</evidence>
<dbReference type="Proteomes" id="UP000218151">
    <property type="component" value="Unassembled WGS sequence"/>
</dbReference>
<protein>
    <submittedName>
        <fullName evidence="1">Uncharacterized protein</fullName>
    </submittedName>
</protein>
<dbReference type="OrthoDB" id="7510261at2"/>
<dbReference type="AlphaFoldDB" id="A0A2A2SB23"/>
<reference evidence="2" key="1">
    <citation type="submission" date="2017-09" db="EMBL/GenBank/DDBJ databases">
        <authorList>
            <person name="Feng G."/>
            <person name="Zhu H."/>
        </authorList>
    </citation>
    <scope>NUCLEOTIDE SEQUENCE [LARGE SCALE GENOMIC DNA]</scope>
    <source>
        <strain evidence="2">1PNM-20</strain>
    </source>
</reference>
<proteinExistence type="predicted"/>
<dbReference type="EMBL" id="NSLI01000007">
    <property type="protein sequence ID" value="PAX06382.1"/>
    <property type="molecule type" value="Genomic_DNA"/>
</dbReference>
<dbReference type="RefSeq" id="WP_095999673.1">
    <property type="nucleotide sequence ID" value="NZ_NSLI01000007.1"/>
</dbReference>
<comment type="caution">
    <text evidence="1">The sequence shown here is derived from an EMBL/GenBank/DDBJ whole genome shotgun (WGS) entry which is preliminary data.</text>
</comment>
<evidence type="ECO:0000313" key="2">
    <source>
        <dbReference type="Proteomes" id="UP000218151"/>
    </source>
</evidence>
<keyword evidence="2" id="KW-1185">Reference proteome</keyword>
<gene>
    <name evidence="1" type="ORF">CKY28_17420</name>
</gene>
<organism evidence="1 2">
    <name type="scientific">Sphingomonas lenta</name>
    <dbReference type="NCBI Taxonomy" id="1141887"/>
    <lineage>
        <taxon>Bacteria</taxon>
        <taxon>Pseudomonadati</taxon>
        <taxon>Pseudomonadota</taxon>
        <taxon>Alphaproteobacteria</taxon>
        <taxon>Sphingomonadales</taxon>
        <taxon>Sphingomonadaceae</taxon>
        <taxon>Sphingomonas</taxon>
    </lineage>
</organism>
<sequence length="156" mass="16589">MSGRAAVSIGALLSRYDFELPIKDALDDPEMDPTRRALAVLAIGTGLDDGHLAAAELGQAARRLADDRAAGAPDGVGEGARAVRRILAHGGDDYQRALWYAVSRCSPDVAARHLEWLAELTRARGGMFRAIQASGAYMPLLPRGMHDIDSAQLGPD</sequence>